<feature type="chain" id="PRO_5028980506" evidence="2">
    <location>
        <begin position="26"/>
        <end position="110"/>
    </location>
</feature>
<organism evidence="3 4">
    <name type="scientific">Sphingomonas sabuli</name>
    <dbReference type="NCBI Taxonomy" id="2764186"/>
    <lineage>
        <taxon>Bacteria</taxon>
        <taxon>Pseudomonadati</taxon>
        <taxon>Pseudomonadota</taxon>
        <taxon>Alphaproteobacteria</taxon>
        <taxon>Sphingomonadales</taxon>
        <taxon>Sphingomonadaceae</taxon>
        <taxon>Sphingomonas</taxon>
    </lineage>
</organism>
<feature type="compositionally biased region" description="Basic and acidic residues" evidence="1">
    <location>
        <begin position="38"/>
        <end position="57"/>
    </location>
</feature>
<feature type="region of interest" description="Disordered" evidence="1">
    <location>
        <begin position="36"/>
        <end position="69"/>
    </location>
</feature>
<evidence type="ECO:0000313" key="4">
    <source>
        <dbReference type="Proteomes" id="UP000515861"/>
    </source>
</evidence>
<dbReference type="EMBL" id="CP060697">
    <property type="protein sequence ID" value="QNM83330.1"/>
    <property type="molecule type" value="Genomic_DNA"/>
</dbReference>
<dbReference type="Proteomes" id="UP000515861">
    <property type="component" value="Chromosome"/>
</dbReference>
<sequence length="110" mass="11868">MPRWTHFVGALLLVLTLWTGTSAHAAERFDCIPATEQSAEHFDGDRDQTPDDPEKGVAHHHTGCNGHHVATSGDGVAFGYSIRTAELGSARHDANHPGREPEGQLRPPIA</sequence>
<keyword evidence="4" id="KW-1185">Reference proteome</keyword>
<dbReference type="AlphaFoldDB" id="A0A7G9L3Y1"/>
<dbReference type="RefSeq" id="WP_187480285.1">
    <property type="nucleotide sequence ID" value="NZ_CP060697.1"/>
</dbReference>
<protein>
    <submittedName>
        <fullName evidence="3">Uncharacterized protein</fullName>
    </submittedName>
</protein>
<feature type="region of interest" description="Disordered" evidence="1">
    <location>
        <begin position="88"/>
        <end position="110"/>
    </location>
</feature>
<evidence type="ECO:0000256" key="2">
    <source>
        <dbReference type="SAM" id="SignalP"/>
    </source>
</evidence>
<evidence type="ECO:0000256" key="1">
    <source>
        <dbReference type="SAM" id="MobiDB-lite"/>
    </source>
</evidence>
<accession>A0A7G9L3Y1</accession>
<keyword evidence="2" id="KW-0732">Signal</keyword>
<gene>
    <name evidence="3" type="ORF">H8M03_03005</name>
</gene>
<feature type="signal peptide" evidence="2">
    <location>
        <begin position="1"/>
        <end position="25"/>
    </location>
</feature>
<proteinExistence type="predicted"/>
<dbReference type="KEGG" id="ssau:H8M03_03005"/>
<evidence type="ECO:0000313" key="3">
    <source>
        <dbReference type="EMBL" id="QNM83330.1"/>
    </source>
</evidence>
<reference evidence="3 4" key="1">
    <citation type="submission" date="2020-08" db="EMBL/GenBank/DDBJ databases">
        <title>Sphingomonas sp. sand1-3 16S ribosomal RNA gene Genome sequencing and assembly.</title>
        <authorList>
            <person name="Kang M."/>
        </authorList>
    </citation>
    <scope>NUCLEOTIDE SEQUENCE [LARGE SCALE GENOMIC DNA]</scope>
    <source>
        <strain evidence="4">sand1-3</strain>
    </source>
</reference>
<name>A0A7G9L3Y1_9SPHN</name>
<feature type="compositionally biased region" description="Basic and acidic residues" evidence="1">
    <location>
        <begin position="89"/>
        <end position="103"/>
    </location>
</feature>